<sequence>MTERHSMKLAPLDVTGPLAALLPPEDRALSPYTGVTREHWIAVADHLLTSADAYRSPEGARINFPGRPSQQGPATDGLEGFARTFLLAAFLHAGGADRNNHLQRYVDGLVAGTRTVGADDNESWPEVGHVGRTGQPHVEAAGIALSLHLTKDDTWGRLKPDEQDRLAAWFRATIEKEPSPNNWYLFPATIASFLEGVGRADDQTRYVLDRALGLIEVWYRGEGWYSDGAGEAYDHYVGWAMHLYPVLHAHLRGLTSLADKLGPRLDEFLDSFGRTFDRDGSPLYYGRSMTYRTATLAAVALGEAVGRTPLTPGQSRRILSAGLRYFVERGSITEHGVLSLGWHGEHLPSLQRYSGPGSPYWASKGFLALMLPADHPVWTATEEALPADSEDHVRSLGVGLLIQTTAADGLVRVHNHGSDHLKPDAADAGAPDPLYSRLGYSTRTGPTSLHDPADNELQVRIRRVWSARRRIHRVATGDNWAASWHAPRFPQFSPWEGSDSADGGPVLPSARIESLTAVHGALEVRIHRLIWVPPALPVRLGGWAVAGSHPGEFAVSQSGLTVGVEVGGLRSAVTGLHGWESAGATPAPYGTAYGEWAVVSELLATTSAEDTVYVAAASLSAVPVEAAVEASVDGPVVTVRWPDREQAFDLDAIFAGIR</sequence>
<feature type="domain" description="DUF2264" evidence="1">
    <location>
        <begin position="36"/>
        <end position="384"/>
    </location>
</feature>
<organism evidence="2 3">
    <name type="scientific">Kribbella italica</name>
    <dbReference type="NCBI Taxonomy" id="1540520"/>
    <lineage>
        <taxon>Bacteria</taxon>
        <taxon>Bacillati</taxon>
        <taxon>Actinomycetota</taxon>
        <taxon>Actinomycetes</taxon>
        <taxon>Propionibacteriales</taxon>
        <taxon>Kribbellaceae</taxon>
        <taxon>Kribbella</taxon>
    </lineage>
</organism>
<keyword evidence="3" id="KW-1185">Reference proteome</keyword>
<protein>
    <recommendedName>
        <fullName evidence="1">DUF2264 domain-containing protein</fullName>
    </recommendedName>
</protein>
<name>A0A7W9MTC9_9ACTN</name>
<accession>A0A7W9MTC9</accession>
<dbReference type="InterPro" id="IPR049349">
    <property type="entry name" value="DUF2264_N"/>
</dbReference>
<evidence type="ECO:0000313" key="2">
    <source>
        <dbReference type="EMBL" id="MBB5835529.1"/>
    </source>
</evidence>
<gene>
    <name evidence="2" type="ORF">HDA39_002263</name>
</gene>
<dbReference type="EMBL" id="JACHMY010000001">
    <property type="protein sequence ID" value="MBB5835529.1"/>
    <property type="molecule type" value="Genomic_DNA"/>
</dbReference>
<dbReference type="RefSeq" id="WP_202892952.1">
    <property type="nucleotide sequence ID" value="NZ_JACHMY010000001.1"/>
</dbReference>
<evidence type="ECO:0000259" key="1">
    <source>
        <dbReference type="Pfam" id="PF10022"/>
    </source>
</evidence>
<dbReference type="PANTHER" id="PTHR35339">
    <property type="entry name" value="LINALOOL DEHYDRATASE_ISOMERASE DOMAIN-CONTAINING PROTEIN"/>
    <property type="match status" value="1"/>
</dbReference>
<dbReference type="InterPro" id="IPR016624">
    <property type="entry name" value="UCP014753"/>
</dbReference>
<dbReference type="Proteomes" id="UP000549971">
    <property type="component" value="Unassembled WGS sequence"/>
</dbReference>
<reference evidence="2 3" key="1">
    <citation type="submission" date="2020-08" db="EMBL/GenBank/DDBJ databases">
        <title>Sequencing the genomes of 1000 actinobacteria strains.</title>
        <authorList>
            <person name="Klenk H.-P."/>
        </authorList>
    </citation>
    <scope>NUCLEOTIDE SEQUENCE [LARGE SCALE GENOMIC DNA]</scope>
    <source>
        <strain evidence="2 3">DSM 28967</strain>
    </source>
</reference>
<proteinExistence type="predicted"/>
<comment type="caution">
    <text evidence="2">The sequence shown here is derived from an EMBL/GenBank/DDBJ whole genome shotgun (WGS) entry which is preliminary data.</text>
</comment>
<dbReference type="Pfam" id="PF10022">
    <property type="entry name" value="DUF2264"/>
    <property type="match status" value="1"/>
</dbReference>
<dbReference type="PANTHER" id="PTHR35339:SF4">
    <property type="entry name" value="LINALOOL DEHYDRATASE_ISOMERASE DOMAIN-CONTAINING PROTEIN"/>
    <property type="match status" value="1"/>
</dbReference>
<dbReference type="AlphaFoldDB" id="A0A7W9MTC9"/>
<evidence type="ECO:0000313" key="3">
    <source>
        <dbReference type="Proteomes" id="UP000549971"/>
    </source>
</evidence>